<dbReference type="Gene3D" id="3.90.1410.10">
    <property type="entry name" value="set domain protein methyltransferase, domain 1"/>
    <property type="match status" value="1"/>
</dbReference>
<dbReference type="EMBL" id="AGSI01000021">
    <property type="protein sequence ID" value="EIE18877.1"/>
    <property type="molecule type" value="Genomic_DNA"/>
</dbReference>
<keyword evidence="2" id="KW-1185">Reference proteome</keyword>
<gene>
    <name evidence="1" type="ORF">COCSUDRAFT_59804</name>
</gene>
<accession>I0YKF8</accession>
<proteinExistence type="predicted"/>
<comment type="caution">
    <text evidence="1">The sequence shown here is derived from an EMBL/GenBank/DDBJ whole genome shotgun (WGS) entry which is preliminary data.</text>
</comment>
<evidence type="ECO:0000313" key="1">
    <source>
        <dbReference type="EMBL" id="EIE18877.1"/>
    </source>
</evidence>
<dbReference type="KEGG" id="csl:COCSUDRAFT_59804"/>
<name>I0YKF8_COCSC</name>
<protein>
    <submittedName>
        <fullName evidence="1">Uncharacterized protein</fullName>
    </submittedName>
</protein>
<evidence type="ECO:0000313" key="2">
    <source>
        <dbReference type="Proteomes" id="UP000007264"/>
    </source>
</evidence>
<dbReference type="AlphaFoldDB" id="I0YKF8"/>
<dbReference type="Proteomes" id="UP000007264">
    <property type="component" value="Unassembled WGS sequence"/>
</dbReference>
<sequence length="836" mass="94499">MSDEELLRWGWVASEDIDKKTVRREPLMVILYGLGYYARDALAALNQILQDSNFKQSIQEMMPEEVWDSSVPLAIAMAAERKKGDQSEFWPHLRLLPAEPQALWLKTPAEQSAIYDDLGSVFDWCIDMPFVVSKRPYKLTWDEERILEDKLNALAETDPGHPLIVKYWLPEKMKRECFRGEWPDDLSDEDLLRSWITDNGGYVHPDLHLTQSPNCQGRGWVAGKLIDLETVSTEPLIVIPLGLRLQAADAVVMLQQVMVDVGWKGRLEDVPNAKYYLEGEIPLAVCLAHERKKGRQSPFYPFMNLLPKTAPSLWLKSKATARQHLATLGLTPSQMAIVHGQIFEVDKKEYVPAIRQFLASTPFGAALGVTEADVQWGLSQGSWPKDVSDENLLRSWITDNGGYVHADLHPTQSPTRAGDELLVVYPPGIRRAPHPSVRLRTASFTLDAPWSLAEKEPPFATMAYSVIGEKIEAEGRLSATGIRQMQPLECINPRCPKDPAYDTKQMHGSGLQCPLLQPRMPEDREEEEEPNAVHALPIELWEKIAGMMQTEEWARCSGTCRATWSVQLKRIRVQERPLVAMLRPGSVLRWVVRHWQAAQTISMDVRHSDPMPELAADQHHSTMLPVRELNLRLHNHSKTWSTWIQAVLSHAPQLDYLSLTITECPLLPAMPQLQHLLLSARYRNEQQWRSLEQLTALRTLQLNTPIHFGIQEDVVVLPAAVQQLSLTGILPLAVQLSATAARQPVFHIDATAIEIRETAARWPMNVRSRIKSVGIRAEAYELEQAVNAPIWNGLPALLQLQISPPAHIGISLHFWQPVHFHQLTTLVVVVSTIFSL</sequence>
<reference evidence="1 2" key="1">
    <citation type="journal article" date="2012" name="Genome Biol.">
        <title>The genome of the polar eukaryotic microalga coccomyxa subellipsoidea reveals traits of cold adaptation.</title>
        <authorList>
            <person name="Blanc G."/>
            <person name="Agarkova I."/>
            <person name="Grimwood J."/>
            <person name="Kuo A."/>
            <person name="Brueggeman A."/>
            <person name="Dunigan D."/>
            <person name="Gurnon J."/>
            <person name="Ladunga I."/>
            <person name="Lindquist E."/>
            <person name="Lucas S."/>
            <person name="Pangilinan J."/>
            <person name="Proschold T."/>
            <person name="Salamov A."/>
            <person name="Schmutz J."/>
            <person name="Weeks D."/>
            <person name="Yamada T."/>
            <person name="Claverie J.M."/>
            <person name="Grigoriev I."/>
            <person name="Van Etten J."/>
            <person name="Lomsadze A."/>
            <person name="Borodovsky M."/>
        </authorList>
    </citation>
    <scope>NUCLEOTIDE SEQUENCE [LARGE SCALE GENOMIC DNA]</scope>
    <source>
        <strain evidence="1 2">C-169</strain>
    </source>
</reference>
<dbReference type="RefSeq" id="XP_005643421.1">
    <property type="nucleotide sequence ID" value="XM_005643364.1"/>
</dbReference>
<dbReference type="GeneID" id="17036827"/>
<dbReference type="OrthoDB" id="42889at2759"/>
<organism evidence="1 2">
    <name type="scientific">Coccomyxa subellipsoidea (strain C-169)</name>
    <name type="common">Green microalga</name>
    <dbReference type="NCBI Taxonomy" id="574566"/>
    <lineage>
        <taxon>Eukaryota</taxon>
        <taxon>Viridiplantae</taxon>
        <taxon>Chlorophyta</taxon>
        <taxon>core chlorophytes</taxon>
        <taxon>Trebouxiophyceae</taxon>
        <taxon>Trebouxiophyceae incertae sedis</taxon>
        <taxon>Coccomyxaceae</taxon>
        <taxon>Coccomyxa</taxon>
        <taxon>Coccomyxa subellipsoidea</taxon>
    </lineage>
</organism>